<keyword evidence="1" id="KW-0472">Membrane</keyword>
<dbReference type="RefSeq" id="WP_425308092.1">
    <property type="nucleotide sequence ID" value="NZ_CP154795.1"/>
</dbReference>
<keyword evidence="1" id="KW-0812">Transmembrane</keyword>
<evidence type="ECO:0000259" key="2">
    <source>
        <dbReference type="Pfam" id="PF04235"/>
    </source>
</evidence>
<evidence type="ECO:0000313" key="4">
    <source>
        <dbReference type="Proteomes" id="UP001442841"/>
    </source>
</evidence>
<feature type="transmembrane region" description="Helical" evidence="1">
    <location>
        <begin position="153"/>
        <end position="176"/>
    </location>
</feature>
<feature type="transmembrane region" description="Helical" evidence="1">
    <location>
        <begin position="214"/>
        <end position="235"/>
    </location>
</feature>
<protein>
    <submittedName>
        <fullName evidence="3">DUF418 domain-containing protein</fullName>
    </submittedName>
</protein>
<feature type="transmembrane region" description="Helical" evidence="1">
    <location>
        <begin position="76"/>
        <end position="94"/>
    </location>
</feature>
<dbReference type="Proteomes" id="UP001442841">
    <property type="component" value="Chromosome"/>
</dbReference>
<feature type="transmembrane region" description="Helical" evidence="1">
    <location>
        <begin position="22"/>
        <end position="40"/>
    </location>
</feature>
<keyword evidence="4" id="KW-1185">Reference proteome</keyword>
<feature type="transmembrane region" description="Helical" evidence="1">
    <location>
        <begin position="271"/>
        <end position="291"/>
    </location>
</feature>
<dbReference type="Pfam" id="PF04235">
    <property type="entry name" value="DUF418"/>
    <property type="match status" value="1"/>
</dbReference>
<dbReference type="PANTHER" id="PTHR30590">
    <property type="entry name" value="INNER MEMBRANE PROTEIN"/>
    <property type="match status" value="1"/>
</dbReference>
<dbReference type="EMBL" id="CP154795">
    <property type="protein sequence ID" value="XAN06661.1"/>
    <property type="molecule type" value="Genomic_DNA"/>
</dbReference>
<feature type="transmembrane region" description="Helical" evidence="1">
    <location>
        <begin position="247"/>
        <end position="265"/>
    </location>
</feature>
<dbReference type="PANTHER" id="PTHR30590:SF2">
    <property type="entry name" value="INNER MEMBRANE PROTEIN"/>
    <property type="match status" value="1"/>
</dbReference>
<organism evidence="3 4">
    <name type="scientific">Ammonicoccus fulvus</name>
    <dbReference type="NCBI Taxonomy" id="3138240"/>
    <lineage>
        <taxon>Bacteria</taxon>
        <taxon>Bacillati</taxon>
        <taxon>Actinomycetota</taxon>
        <taxon>Actinomycetes</taxon>
        <taxon>Propionibacteriales</taxon>
        <taxon>Propionibacteriaceae</taxon>
        <taxon>Ammonicoccus</taxon>
    </lineage>
</organism>
<feature type="transmembrane region" description="Helical" evidence="1">
    <location>
        <begin position="311"/>
        <end position="329"/>
    </location>
</feature>
<feature type="transmembrane region" description="Helical" evidence="1">
    <location>
        <begin position="130"/>
        <end position="146"/>
    </location>
</feature>
<gene>
    <name evidence="3" type="ORF">AADG42_04845</name>
</gene>
<evidence type="ECO:0000313" key="3">
    <source>
        <dbReference type="EMBL" id="XAN06661.1"/>
    </source>
</evidence>
<name>A0ABZ3FKT3_9ACTN</name>
<dbReference type="InterPro" id="IPR052529">
    <property type="entry name" value="Bact_Transport_Assoc"/>
</dbReference>
<feature type="transmembrane region" description="Helical" evidence="1">
    <location>
        <begin position="106"/>
        <end position="124"/>
    </location>
</feature>
<feature type="transmembrane region" description="Helical" evidence="1">
    <location>
        <begin position="341"/>
        <end position="363"/>
    </location>
</feature>
<keyword evidence="1" id="KW-1133">Transmembrane helix</keyword>
<evidence type="ECO:0000256" key="1">
    <source>
        <dbReference type="SAM" id="Phobius"/>
    </source>
</evidence>
<dbReference type="InterPro" id="IPR007349">
    <property type="entry name" value="DUF418"/>
</dbReference>
<proteinExistence type="predicted"/>
<accession>A0ABZ3FKT3</accession>
<sequence>MSTVTTPATQPRVRSRIKALDVARGVAILGTLATNVWIFSHPGGLLGYINHPTSAGAPALQQGFERLFMALANGKFLGLLTLMFGIGLVIQAESAARRGARWPGRYPLRMGILLVEGLIHFVLIAEFDVLMGYAVTGVIVAFIVVRSPGVRRAWAIVTGLIHLTVVTLLTALLLAVPGGDLGQHPDERLYQDGSWWELVVMRLDNALVFRAEPILIGCLTFALFLIGAELYRAGVFDERGRALRSRLLVAGAIALVLDLTLALTLPATVLFSRYVLAPVVAMGLLALIALLAKDGGGALGALLTPVGRMALSCYIAQNLICAALFQGWGLGLNAVSPDARLWVTATAYGVVCLALVIAARWWLRRFDAGPVEWVAQKAFRTLAR</sequence>
<reference evidence="3 4" key="1">
    <citation type="submission" date="2024-04" db="EMBL/GenBank/DDBJ databases">
        <title>Isolation of an actinomycete strain from pig manure.</title>
        <authorList>
            <person name="Gong T."/>
            <person name="Yu Z."/>
            <person name="An M."/>
            <person name="Wei C."/>
            <person name="Yang W."/>
            <person name="Liu L."/>
        </authorList>
    </citation>
    <scope>NUCLEOTIDE SEQUENCE [LARGE SCALE GENOMIC DNA]</scope>
    <source>
        <strain evidence="3 4">ZF39</strain>
    </source>
</reference>
<feature type="domain" description="DUF418" evidence="2">
    <location>
        <begin position="230"/>
        <end position="378"/>
    </location>
</feature>